<organism evidence="1 2">
    <name type="scientific">Coniochaeta ligniaria NRRL 30616</name>
    <dbReference type="NCBI Taxonomy" id="1408157"/>
    <lineage>
        <taxon>Eukaryota</taxon>
        <taxon>Fungi</taxon>
        <taxon>Dikarya</taxon>
        <taxon>Ascomycota</taxon>
        <taxon>Pezizomycotina</taxon>
        <taxon>Sordariomycetes</taxon>
        <taxon>Sordariomycetidae</taxon>
        <taxon>Coniochaetales</taxon>
        <taxon>Coniochaetaceae</taxon>
        <taxon>Coniochaeta</taxon>
    </lineage>
</organism>
<proteinExistence type="predicted"/>
<evidence type="ECO:0000313" key="2">
    <source>
        <dbReference type="Proteomes" id="UP000182658"/>
    </source>
</evidence>
<gene>
    <name evidence="1" type="ORF">CONLIGDRAFT_634134</name>
</gene>
<reference evidence="1 2" key="1">
    <citation type="submission" date="2016-10" db="EMBL/GenBank/DDBJ databases">
        <title>Draft genome sequence of Coniochaeta ligniaria NRRL30616, a lignocellulolytic fungus for bioabatement of inhibitors in plant biomass hydrolysates.</title>
        <authorList>
            <consortium name="DOE Joint Genome Institute"/>
            <person name="Jimenez D.J."/>
            <person name="Hector R.E."/>
            <person name="Riley R."/>
            <person name="Sun H."/>
            <person name="Grigoriev I.V."/>
            <person name="Van Elsas J.D."/>
            <person name="Nichols N.N."/>
        </authorList>
    </citation>
    <scope>NUCLEOTIDE SEQUENCE [LARGE SCALE GENOMIC DNA]</scope>
    <source>
        <strain evidence="1 2">NRRL 30616</strain>
    </source>
</reference>
<dbReference type="Proteomes" id="UP000182658">
    <property type="component" value="Unassembled WGS sequence"/>
</dbReference>
<dbReference type="AlphaFoldDB" id="A0A1J7J3D8"/>
<dbReference type="EMBL" id="KV875099">
    <property type="protein sequence ID" value="OIW27801.1"/>
    <property type="molecule type" value="Genomic_DNA"/>
</dbReference>
<sequence>MWWLGFALLEKHDTGGAGLMGRAGEEGTEEAGRGDGITLAQSTSCAATRCRVEATLLLGALVVQCVGVAAVCRVTDAAGEKTCLGTGQ</sequence>
<accession>A0A1J7J3D8</accession>
<evidence type="ECO:0000313" key="1">
    <source>
        <dbReference type="EMBL" id="OIW27801.1"/>
    </source>
</evidence>
<name>A0A1J7J3D8_9PEZI</name>
<keyword evidence="2" id="KW-1185">Reference proteome</keyword>
<dbReference type="InParanoid" id="A0A1J7J3D8"/>
<protein>
    <submittedName>
        <fullName evidence="1">Uncharacterized protein</fullName>
    </submittedName>
</protein>